<dbReference type="InterPro" id="IPR036179">
    <property type="entry name" value="Ig-like_dom_sf"/>
</dbReference>
<dbReference type="GO" id="GO:0007411">
    <property type="term" value="P:axon guidance"/>
    <property type="evidence" value="ECO:0007669"/>
    <property type="project" value="TreeGrafter"/>
</dbReference>
<keyword evidence="5" id="KW-0393">Immunoglobulin domain</keyword>
<accession>A0A8B8G4C3</accession>
<gene>
    <name evidence="9" type="primary">LOC112688687</name>
</gene>
<dbReference type="InterPro" id="IPR056475">
    <property type="entry name" value="GBD_Hemicentin/VWA7"/>
</dbReference>
<evidence type="ECO:0000256" key="2">
    <source>
        <dbReference type="ARBA" id="ARBA00022525"/>
    </source>
</evidence>
<keyword evidence="2" id="KW-0964">Secreted</keyword>
<dbReference type="GO" id="GO:0030424">
    <property type="term" value="C:axon"/>
    <property type="evidence" value="ECO:0007669"/>
    <property type="project" value="TreeGrafter"/>
</dbReference>
<dbReference type="SUPFAM" id="SSF53300">
    <property type="entry name" value="vWA-like"/>
    <property type="match status" value="1"/>
</dbReference>
<evidence type="ECO:0000313" key="9">
    <source>
        <dbReference type="RefSeq" id="XP_025417792.1"/>
    </source>
</evidence>
<dbReference type="Pfam" id="PF23560">
    <property type="entry name" value="GBD_Hemicentin"/>
    <property type="match status" value="1"/>
</dbReference>
<dbReference type="Proteomes" id="UP000694846">
    <property type="component" value="Unplaced"/>
</dbReference>
<evidence type="ECO:0000259" key="6">
    <source>
        <dbReference type="PROSITE" id="PS50234"/>
    </source>
</evidence>
<dbReference type="GO" id="GO:0032991">
    <property type="term" value="C:protein-containing complex"/>
    <property type="evidence" value="ECO:0007669"/>
    <property type="project" value="UniProtKB-ARBA"/>
</dbReference>
<dbReference type="InterPro" id="IPR036465">
    <property type="entry name" value="vWFA_dom_sf"/>
</dbReference>
<dbReference type="InterPro" id="IPR007110">
    <property type="entry name" value="Ig-like_dom"/>
</dbReference>
<feature type="domain" description="Ig-like" evidence="7">
    <location>
        <begin position="690"/>
        <end position="769"/>
    </location>
</feature>
<name>A0A8B8G4C3_9HEMI</name>
<reference evidence="9" key="1">
    <citation type="submission" date="2025-08" db="UniProtKB">
        <authorList>
            <consortium name="RefSeq"/>
        </authorList>
    </citation>
    <scope>IDENTIFICATION</scope>
    <source>
        <tissue evidence="9">Whole body</tissue>
    </source>
</reference>
<evidence type="ECO:0000256" key="3">
    <source>
        <dbReference type="ARBA" id="ARBA00022729"/>
    </source>
</evidence>
<organism evidence="8 9">
    <name type="scientific">Sipha flava</name>
    <name type="common">yellow sugarcane aphid</name>
    <dbReference type="NCBI Taxonomy" id="143950"/>
    <lineage>
        <taxon>Eukaryota</taxon>
        <taxon>Metazoa</taxon>
        <taxon>Ecdysozoa</taxon>
        <taxon>Arthropoda</taxon>
        <taxon>Hexapoda</taxon>
        <taxon>Insecta</taxon>
        <taxon>Pterygota</taxon>
        <taxon>Neoptera</taxon>
        <taxon>Paraneoptera</taxon>
        <taxon>Hemiptera</taxon>
        <taxon>Sternorrhyncha</taxon>
        <taxon>Aphidomorpha</taxon>
        <taxon>Aphidoidea</taxon>
        <taxon>Aphididae</taxon>
        <taxon>Sipha</taxon>
    </lineage>
</organism>
<dbReference type="InterPro" id="IPR013098">
    <property type="entry name" value="Ig_I-set"/>
</dbReference>
<feature type="domain" description="Ig-like" evidence="7">
    <location>
        <begin position="415"/>
        <end position="501"/>
    </location>
</feature>
<evidence type="ECO:0000256" key="5">
    <source>
        <dbReference type="ARBA" id="ARBA00023319"/>
    </source>
</evidence>
<keyword evidence="4" id="KW-0325">Glycoprotein</keyword>
<evidence type="ECO:0000256" key="1">
    <source>
        <dbReference type="ARBA" id="ARBA00004613"/>
    </source>
</evidence>
<feature type="domain" description="Ig-like" evidence="7">
    <location>
        <begin position="506"/>
        <end position="596"/>
    </location>
</feature>
<dbReference type="OrthoDB" id="5985519at2759"/>
<dbReference type="InterPro" id="IPR003598">
    <property type="entry name" value="Ig_sub2"/>
</dbReference>
<dbReference type="PANTHER" id="PTHR10075">
    <property type="entry name" value="BASIGIN RELATED"/>
    <property type="match status" value="1"/>
</dbReference>
<dbReference type="SUPFAM" id="SSF48726">
    <property type="entry name" value="Immunoglobulin"/>
    <property type="match status" value="4"/>
</dbReference>
<dbReference type="SMART" id="SM00408">
    <property type="entry name" value="IGc2"/>
    <property type="match status" value="4"/>
</dbReference>
<dbReference type="Gene3D" id="3.40.50.410">
    <property type="entry name" value="von Willebrand factor, type A domain"/>
    <property type="match status" value="1"/>
</dbReference>
<dbReference type="GO" id="GO:0005886">
    <property type="term" value="C:plasma membrane"/>
    <property type="evidence" value="ECO:0007669"/>
    <property type="project" value="TreeGrafter"/>
</dbReference>
<dbReference type="PROSITE" id="PS50835">
    <property type="entry name" value="IG_LIKE"/>
    <property type="match status" value="3"/>
</dbReference>
<sequence>MFIIEAMNWVIPLVISYLIARNDADLFNSEDVYSSLALVFDTTGSMKDDYQQLKSHAEGIMRHVLTRNDSDIKHFVFVPFNDPDVGPMTETFDPNVIMYKLNRVAIKGGGDCAEMGITAVVQALKIIKPNSYVYVFTDASAKDTYLVDEALELIQRKQSQVFVLKTGDCDSSSDNSYQTIALVGSGNVFDVNKGDVSKVLELVNKSMDTNKVNLMSVNIGQSQLSPSPKKLNIDESIKNLQVSVSGLNCNIDLMNPAGKKMDEAQGLMTELDLKNVKIVNVLEPIPGEWTLYVTSESAHSIRACGVSSKNFNFGFATAKPKNMTQTSHRPLKGANNYILIDCPDVTKFISCKTQDLYNENKTYSLPILELEKHNMLLCGPFLPNNNPFYIQVFGMNSNGHYFRRITKTSIIPDEPDAPYINTPTQITAVVGGELRIKCRVESLVPFTVSWIGFNCPRQTWNFSQSSEIELVIRNVTEQFNDIYTCRARNIAGNAESTTNVTVISMPTIVEGSDNVTIVLYEGEDYSMTCMGHGRPVPKMTWHVTNVPVSYYDVEHILIINDALRLIIYDATLKDSNVYTCTATNEAGLTEKHYNVIVKAKTIDSVANETLVEQEIGDVVLHCPLPNMTNQWLKDGSSVNDLIHKRADEPHYRLLKDGLKIYDLDVIDSAVYTCMNSNETYTIELKVAFAPYFIKYQPESMMIKRNETVLFDCMATGYPIPRILWRKMDSSLPITRWTLKDIEFLENKQKLTIHSVDWIHNGTYKCIVKNKFGIVKRRFDLLVF</sequence>
<dbReference type="Pfam" id="PF25106">
    <property type="entry name" value="VWA_4"/>
    <property type="match status" value="1"/>
</dbReference>
<dbReference type="InterPro" id="IPR002035">
    <property type="entry name" value="VWF_A"/>
</dbReference>
<keyword evidence="8" id="KW-1185">Reference proteome</keyword>
<dbReference type="InterPro" id="IPR013783">
    <property type="entry name" value="Ig-like_fold"/>
</dbReference>
<evidence type="ECO:0000259" key="7">
    <source>
        <dbReference type="PROSITE" id="PS50835"/>
    </source>
</evidence>
<dbReference type="Gene3D" id="2.60.40.10">
    <property type="entry name" value="Immunoglobulins"/>
    <property type="match status" value="4"/>
</dbReference>
<dbReference type="GeneID" id="112688687"/>
<dbReference type="Pfam" id="PF07679">
    <property type="entry name" value="I-set"/>
    <property type="match status" value="2"/>
</dbReference>
<dbReference type="PROSITE" id="PS50234">
    <property type="entry name" value="VWFA"/>
    <property type="match status" value="1"/>
</dbReference>
<dbReference type="InterPro" id="IPR003599">
    <property type="entry name" value="Ig_sub"/>
</dbReference>
<dbReference type="AlphaFoldDB" id="A0A8B8G4C3"/>
<dbReference type="Pfam" id="PF13927">
    <property type="entry name" value="Ig_3"/>
    <property type="match status" value="1"/>
</dbReference>
<protein>
    <submittedName>
        <fullName evidence="9">Hemicentin-1-like isoform X1</fullName>
    </submittedName>
</protein>
<dbReference type="GO" id="GO:0098632">
    <property type="term" value="F:cell-cell adhesion mediator activity"/>
    <property type="evidence" value="ECO:0007669"/>
    <property type="project" value="TreeGrafter"/>
</dbReference>
<dbReference type="GO" id="GO:0005576">
    <property type="term" value="C:extracellular region"/>
    <property type="evidence" value="ECO:0007669"/>
    <property type="project" value="UniProtKB-SubCell"/>
</dbReference>
<dbReference type="RefSeq" id="XP_025417792.1">
    <property type="nucleotide sequence ID" value="XM_025562007.1"/>
</dbReference>
<evidence type="ECO:0000313" key="8">
    <source>
        <dbReference type="Proteomes" id="UP000694846"/>
    </source>
</evidence>
<dbReference type="InterPro" id="IPR056861">
    <property type="entry name" value="HMCN1-like_VWA"/>
</dbReference>
<dbReference type="PANTHER" id="PTHR10075:SF100">
    <property type="entry name" value="FASCICLIN-2"/>
    <property type="match status" value="1"/>
</dbReference>
<evidence type="ECO:0000256" key="4">
    <source>
        <dbReference type="ARBA" id="ARBA00023180"/>
    </source>
</evidence>
<comment type="subcellular location">
    <subcellularLocation>
        <location evidence="1">Secreted</location>
    </subcellularLocation>
</comment>
<feature type="domain" description="VWFA" evidence="6">
    <location>
        <begin position="35"/>
        <end position="271"/>
    </location>
</feature>
<proteinExistence type="predicted"/>
<keyword evidence="3" id="KW-0732">Signal</keyword>
<dbReference type="GO" id="GO:0070593">
    <property type="term" value="P:dendrite self-avoidance"/>
    <property type="evidence" value="ECO:0007669"/>
    <property type="project" value="TreeGrafter"/>
</dbReference>
<dbReference type="SMART" id="SM00409">
    <property type="entry name" value="IG"/>
    <property type="match status" value="4"/>
</dbReference>
<dbReference type="GO" id="GO:0007156">
    <property type="term" value="P:homophilic cell adhesion via plasma membrane adhesion molecules"/>
    <property type="evidence" value="ECO:0007669"/>
    <property type="project" value="TreeGrafter"/>
</dbReference>